<gene>
    <name evidence="3" type="ORF">PGRAN_16274</name>
</gene>
<dbReference type="RefSeq" id="WP_036068523.1">
    <property type="nucleotide sequence ID" value="NZ_AODD01000043.1"/>
</dbReference>
<reference evidence="3 4" key="1">
    <citation type="journal article" date="2014" name="Int. J. Syst. Evol. Microbiol.">
        <title>Listeria floridensis sp. nov., Listeria aquatica sp. nov., Listeria cornellensis sp. nov., Listeria riparia sp. nov. and Listeria grandensis sp. nov., from agricultural and natural environments.</title>
        <authorList>
            <person name="den Bakker H.C."/>
            <person name="Warchocki S."/>
            <person name="Wright E.M."/>
            <person name="Allred A.F."/>
            <person name="Ahlstrom C."/>
            <person name="Manuel C.S."/>
            <person name="Stasiewicz M.J."/>
            <person name="Burrell A."/>
            <person name="Roof S."/>
            <person name="Strawn L."/>
            <person name="Fortes E.D."/>
            <person name="Nightingale K.K."/>
            <person name="Kephart D."/>
            <person name="Wiedmann M."/>
        </authorList>
    </citation>
    <scope>NUCLEOTIDE SEQUENCE [LARGE SCALE GENOMIC DNA]</scope>
    <source>
        <strain evidence="4">FSL F6-971</strain>
    </source>
</reference>
<dbReference type="Pfam" id="PF18449">
    <property type="entry name" value="Endotoxin_C2"/>
    <property type="match status" value="3"/>
</dbReference>
<feature type="non-terminal residue" evidence="3">
    <location>
        <position position="1"/>
    </location>
</feature>
<dbReference type="Proteomes" id="UP000019253">
    <property type="component" value="Unassembled WGS sequence"/>
</dbReference>
<dbReference type="AlphaFoldDB" id="W7BAQ5"/>
<feature type="domain" description="Pesticidal crystal protein Cry1Aa" evidence="2">
    <location>
        <begin position="5"/>
        <end position="47"/>
    </location>
</feature>
<evidence type="ECO:0000259" key="2">
    <source>
        <dbReference type="Pfam" id="PF18449"/>
    </source>
</evidence>
<dbReference type="EMBL" id="AODD01000043">
    <property type="protein sequence ID" value="EUJ17028.1"/>
    <property type="molecule type" value="Genomic_DNA"/>
</dbReference>
<organism evidence="3 4">
    <name type="scientific">Listeria grandensis FSL F6-0971</name>
    <dbReference type="NCBI Taxonomy" id="1265819"/>
    <lineage>
        <taxon>Bacteria</taxon>
        <taxon>Bacillati</taxon>
        <taxon>Bacillota</taxon>
        <taxon>Bacilli</taxon>
        <taxon>Bacillales</taxon>
        <taxon>Listeriaceae</taxon>
        <taxon>Listeria</taxon>
    </lineage>
</organism>
<keyword evidence="1" id="KW-0175">Coiled coil</keyword>
<proteinExistence type="predicted"/>
<dbReference type="InterPro" id="IPR054544">
    <property type="entry name" value="Pest_crys_Cry1Aa_dom-IV"/>
</dbReference>
<feature type="coiled-coil region" evidence="1">
    <location>
        <begin position="178"/>
        <end position="205"/>
    </location>
</feature>
<protein>
    <recommendedName>
        <fullName evidence="2">Pesticidal crystal protein Cry1Aa domain-containing protein</fullName>
    </recommendedName>
</protein>
<feature type="domain" description="Pesticidal crystal protein Cry1Aa" evidence="2">
    <location>
        <begin position="53"/>
        <end position="116"/>
    </location>
</feature>
<feature type="domain" description="Pesticidal crystal protein Cry1Aa" evidence="2">
    <location>
        <begin position="128"/>
        <end position="191"/>
    </location>
</feature>
<keyword evidence="4" id="KW-1185">Reference proteome</keyword>
<name>W7BAQ5_9LIST</name>
<feature type="non-terminal residue" evidence="3">
    <location>
        <position position="219"/>
    </location>
</feature>
<evidence type="ECO:0000313" key="4">
    <source>
        <dbReference type="Proteomes" id="UP000019253"/>
    </source>
</evidence>
<accession>W7BAQ5</accession>
<evidence type="ECO:0000313" key="3">
    <source>
        <dbReference type="EMBL" id="EUJ17028.1"/>
    </source>
</evidence>
<comment type="caution">
    <text evidence="3">The sequence shown here is derived from an EMBL/GenBank/DDBJ whole genome shotgun (WGS) entry which is preliminary data.</text>
</comment>
<evidence type="ECO:0000256" key="1">
    <source>
        <dbReference type="SAM" id="Coils"/>
    </source>
</evidence>
<sequence>PTTDTIKTSTDQEAIDSAQAEINKISDPSLKTGLQTNLDRAQELLDERNAVAKQVEDATKAVDTLFTNDTPTSNAIKPTTTQQAIDDAKKLVAAITDAAVKATRQADLDKAQTLLDTRTAQAVADQEQKTVANYVVNQLFVGNTPTSDAIKTSTGQEAIDNAQAEINKISDPSLKTGLQTNLDRAQELLNERNALTKQAEQAVDELFNNGDKNGSLKAE</sequence>